<keyword evidence="10" id="KW-1185">Reference proteome</keyword>
<accession>A0AAJ7UDR1</accession>
<protein>
    <recommendedName>
        <fullName evidence="3 7">Prolyl endopeptidase</fullName>
        <ecNumber evidence="7">3.4.21.-</ecNumber>
    </recommendedName>
</protein>
<keyword evidence="4 7" id="KW-0645">Protease</keyword>
<dbReference type="Gene3D" id="3.40.50.1820">
    <property type="entry name" value="alpha/beta hydrolase"/>
    <property type="match status" value="1"/>
</dbReference>
<dbReference type="InterPro" id="IPR051167">
    <property type="entry name" value="Prolyl_oligopep/macrocyclase"/>
</dbReference>
<evidence type="ECO:0000256" key="3">
    <source>
        <dbReference type="ARBA" id="ARBA00016310"/>
    </source>
</evidence>
<gene>
    <name evidence="11" type="primary">PREP</name>
</gene>
<evidence type="ECO:0000256" key="1">
    <source>
        <dbReference type="ARBA" id="ARBA00001070"/>
    </source>
</evidence>
<feature type="domain" description="Peptidase S9 prolyl oligopeptidase catalytic" evidence="8">
    <location>
        <begin position="484"/>
        <end position="712"/>
    </location>
</feature>
<reference evidence="11" key="1">
    <citation type="submission" date="2025-08" db="UniProtKB">
        <authorList>
            <consortium name="RefSeq"/>
        </authorList>
    </citation>
    <scope>IDENTIFICATION</scope>
    <source>
        <tissue evidence="11">Sperm</tissue>
    </source>
</reference>
<dbReference type="InterPro" id="IPR029058">
    <property type="entry name" value="AB_hydrolase_fold"/>
</dbReference>
<dbReference type="GO" id="GO:0004252">
    <property type="term" value="F:serine-type endopeptidase activity"/>
    <property type="evidence" value="ECO:0007669"/>
    <property type="project" value="UniProtKB-UniRule"/>
</dbReference>
<keyword evidence="6 7" id="KW-0720">Serine protease</keyword>
<dbReference type="KEGG" id="pmrn:116956040"/>
<dbReference type="PROSITE" id="PS00708">
    <property type="entry name" value="PRO_ENDOPEP_SER"/>
    <property type="match status" value="1"/>
</dbReference>
<dbReference type="EC" id="3.4.21.-" evidence="7"/>
<dbReference type="RefSeq" id="XP_032833356.1">
    <property type="nucleotide sequence ID" value="XM_032977465.1"/>
</dbReference>
<dbReference type="GO" id="GO:0006508">
    <property type="term" value="P:proteolysis"/>
    <property type="evidence" value="ECO:0007669"/>
    <property type="project" value="UniProtKB-KW"/>
</dbReference>
<feature type="domain" description="Peptidase S9A N-terminal" evidence="9">
    <location>
        <begin position="6"/>
        <end position="414"/>
    </location>
</feature>
<sequence length="717" mass="78812">MAFAYPVAFRDDTAVNVYHGTPVPDPYVWLEDPDSAKTKAFIDAQNAITTPYIEGTPVREKFSTRMTELYDYPKYSCPFKRGNRYYYYHNTGLQNQSVMYVQETLGGESSVFLDPNSLSADGTVALQGAAFSECGSLFAYGLSSAGSDWVTVKFLRAGTGEPLADSLSRVKFTCLAWTHDARGLFYNQYPESDGLGDGTETSCNLNQKLYYHVIGTDQSQDILCAEFPDNPKWMGGAKVSHDGRYVLLSIREGCDPVNRLWYCDLQELTGGITGLLPWVKLIDNFDAEYEYVTSEGSVVTFRTNLEAPRYKLITVDLADAAPDRWGALVDQHERDVLDWAVCVRGDVLVLCWLRDVAGVLEARSARDGSLLGPFPLPLGSVLGFSGRKNQTEIFYQHSSFLTPGVIYRCDLTEEPFSPEVYRTTSVKGFRPSDYETTQVFYTSKDGSRIPMFLVHKKGIVLDGSHPTLLYGYGGFNISITPTYSVSRLIFIHHLGGVLAVANLRGGGEYGEEWHRAGMLSRKQNVFDDFVSAAEFLIAEKYTRPDKLVIQGASNGGLLVAACVNQRPELFGCALAEVGVMDMLKFHTFTIGHAWTTEYGSADDREQFQWLIKYSPLHNVRAGVRYPAMLLLTADHDDRVSPLHSLKLLATLQAAAAATAADAADAAGGGAGRAAQPILLRCDTKAGHGSGKPTAKVIAEAADAFSFAARALGLSWRE</sequence>
<dbReference type="AlphaFoldDB" id="A0AAJ7UDR1"/>
<dbReference type="PANTHER" id="PTHR42881">
    <property type="entry name" value="PROLYL ENDOPEPTIDASE"/>
    <property type="match status" value="1"/>
</dbReference>
<dbReference type="Gene3D" id="2.130.10.120">
    <property type="entry name" value="Prolyl oligopeptidase, N-terminal domain"/>
    <property type="match status" value="1"/>
</dbReference>
<evidence type="ECO:0000259" key="9">
    <source>
        <dbReference type="Pfam" id="PF02897"/>
    </source>
</evidence>
<dbReference type="InterPro" id="IPR023302">
    <property type="entry name" value="Pept_S9A_N"/>
</dbReference>
<dbReference type="FunFam" id="2.130.10.120:FF:000001">
    <property type="entry name" value="Prolyl endopeptidase"/>
    <property type="match status" value="1"/>
</dbReference>
<dbReference type="Pfam" id="PF00326">
    <property type="entry name" value="Peptidase_S9"/>
    <property type="match status" value="1"/>
</dbReference>
<dbReference type="PRINTS" id="PR00862">
    <property type="entry name" value="PROLIGOPTASE"/>
</dbReference>
<evidence type="ECO:0000256" key="7">
    <source>
        <dbReference type="RuleBase" id="RU368024"/>
    </source>
</evidence>
<organism evidence="10 11">
    <name type="scientific">Petromyzon marinus</name>
    <name type="common">Sea lamprey</name>
    <dbReference type="NCBI Taxonomy" id="7757"/>
    <lineage>
        <taxon>Eukaryota</taxon>
        <taxon>Metazoa</taxon>
        <taxon>Chordata</taxon>
        <taxon>Craniata</taxon>
        <taxon>Vertebrata</taxon>
        <taxon>Cyclostomata</taxon>
        <taxon>Hyperoartia</taxon>
        <taxon>Petromyzontiformes</taxon>
        <taxon>Petromyzontidae</taxon>
        <taxon>Petromyzon</taxon>
    </lineage>
</organism>
<evidence type="ECO:0000256" key="6">
    <source>
        <dbReference type="ARBA" id="ARBA00022825"/>
    </source>
</evidence>
<comment type="catalytic activity">
    <reaction evidence="1">
        <text>Hydrolysis of Pro-|-Xaa &gt;&gt; Ala-|-Xaa in oligopeptides.</text>
        <dbReference type="EC" id="3.4.21.26"/>
    </reaction>
</comment>
<evidence type="ECO:0000313" key="11">
    <source>
        <dbReference type="RefSeq" id="XP_032833356.1"/>
    </source>
</evidence>
<name>A0AAJ7UDR1_PETMA</name>
<dbReference type="GO" id="GO:0070012">
    <property type="term" value="F:oligopeptidase activity"/>
    <property type="evidence" value="ECO:0007669"/>
    <property type="project" value="TreeGrafter"/>
</dbReference>
<dbReference type="InterPro" id="IPR002471">
    <property type="entry name" value="Pept_S9_AS"/>
</dbReference>
<dbReference type="SUPFAM" id="SSF50993">
    <property type="entry name" value="Peptidase/esterase 'gauge' domain"/>
    <property type="match status" value="1"/>
</dbReference>
<evidence type="ECO:0000313" key="10">
    <source>
        <dbReference type="Proteomes" id="UP001318040"/>
    </source>
</evidence>
<evidence type="ECO:0000256" key="5">
    <source>
        <dbReference type="ARBA" id="ARBA00022801"/>
    </source>
</evidence>
<dbReference type="Pfam" id="PF02897">
    <property type="entry name" value="Peptidase_S9_N"/>
    <property type="match status" value="1"/>
</dbReference>
<keyword evidence="5 7" id="KW-0378">Hydrolase</keyword>
<evidence type="ECO:0000256" key="2">
    <source>
        <dbReference type="ARBA" id="ARBA00005228"/>
    </source>
</evidence>
<proteinExistence type="inferred from homology"/>
<dbReference type="InterPro" id="IPR002470">
    <property type="entry name" value="Peptidase_S9A"/>
</dbReference>
<evidence type="ECO:0000256" key="4">
    <source>
        <dbReference type="ARBA" id="ARBA00022670"/>
    </source>
</evidence>
<evidence type="ECO:0000259" key="8">
    <source>
        <dbReference type="Pfam" id="PF00326"/>
    </source>
</evidence>
<dbReference type="GO" id="GO:0005829">
    <property type="term" value="C:cytosol"/>
    <property type="evidence" value="ECO:0007669"/>
    <property type="project" value="TreeGrafter"/>
</dbReference>
<dbReference type="CTD" id="5550"/>
<dbReference type="FunFam" id="3.40.50.1820:FF:000005">
    <property type="entry name" value="Prolyl endopeptidase"/>
    <property type="match status" value="1"/>
</dbReference>
<dbReference type="PANTHER" id="PTHR42881:SF4">
    <property type="entry name" value="PROLYL ENDOPEPTIDASE"/>
    <property type="match status" value="1"/>
</dbReference>
<dbReference type="Proteomes" id="UP001318040">
    <property type="component" value="Chromosome 63"/>
</dbReference>
<dbReference type="SUPFAM" id="SSF53474">
    <property type="entry name" value="alpha/beta-Hydrolases"/>
    <property type="match status" value="1"/>
</dbReference>
<comment type="similarity">
    <text evidence="2 7">Belongs to the peptidase S9A family.</text>
</comment>
<dbReference type="InterPro" id="IPR001375">
    <property type="entry name" value="Peptidase_S9_cat"/>
</dbReference>